<comment type="caution">
    <text evidence="1">The sequence shown here is derived from an EMBL/GenBank/DDBJ whole genome shotgun (WGS) entry which is preliminary data.</text>
</comment>
<protein>
    <submittedName>
        <fullName evidence="1">Uncharacterized protein</fullName>
    </submittedName>
</protein>
<evidence type="ECO:0000313" key="2">
    <source>
        <dbReference type="Proteomes" id="UP001448207"/>
    </source>
</evidence>
<gene>
    <name evidence="1" type="ORF">J3Q64DRAFT_1822302</name>
</gene>
<reference evidence="1 2" key="1">
    <citation type="submission" date="2024-04" db="EMBL/GenBank/DDBJ databases">
        <title>Symmetric and asymmetric DNA N6-adenine methylation regulates different biological responses in Mucorales.</title>
        <authorList>
            <consortium name="Lawrence Berkeley National Laboratory"/>
            <person name="Lax C."/>
            <person name="Mondo S.J."/>
            <person name="Osorio-Concepcion M."/>
            <person name="Muszewska A."/>
            <person name="Corrochano-Luque M."/>
            <person name="Gutierrez G."/>
            <person name="Riley R."/>
            <person name="Lipzen A."/>
            <person name="Guo J."/>
            <person name="Hundley H."/>
            <person name="Amirebrahimi M."/>
            <person name="Ng V."/>
            <person name="Lorenzo-Gutierrez D."/>
            <person name="Binder U."/>
            <person name="Yang J."/>
            <person name="Song Y."/>
            <person name="Canovas D."/>
            <person name="Navarro E."/>
            <person name="Freitag M."/>
            <person name="Gabaldon T."/>
            <person name="Grigoriev I.V."/>
            <person name="Corrochano L.M."/>
            <person name="Nicolas F.E."/>
            <person name="Garre V."/>
        </authorList>
    </citation>
    <scope>NUCLEOTIDE SEQUENCE [LARGE SCALE GENOMIC DNA]</scope>
    <source>
        <strain evidence="1 2">L51</strain>
    </source>
</reference>
<accession>A0ABR3AZ42</accession>
<keyword evidence="2" id="KW-1185">Reference proteome</keyword>
<organism evidence="1 2">
    <name type="scientific">Phycomyces blakesleeanus</name>
    <dbReference type="NCBI Taxonomy" id="4837"/>
    <lineage>
        <taxon>Eukaryota</taxon>
        <taxon>Fungi</taxon>
        <taxon>Fungi incertae sedis</taxon>
        <taxon>Mucoromycota</taxon>
        <taxon>Mucoromycotina</taxon>
        <taxon>Mucoromycetes</taxon>
        <taxon>Mucorales</taxon>
        <taxon>Phycomycetaceae</taxon>
        <taxon>Phycomyces</taxon>
    </lineage>
</organism>
<name>A0ABR3AZ42_PHYBL</name>
<dbReference type="Proteomes" id="UP001448207">
    <property type="component" value="Unassembled WGS sequence"/>
</dbReference>
<sequence length="202" mass="23468">MAYILTPIFMKYLFLRKDQHDQALTNVIGFDNIQELHAELLNRYVSQDIKMEKSLFSESINIFRLPGNILIDEEVKEFELVTNHLDKILIPLFHDPEKKLMYIWLNKATEASGHHVAVYLCTLHDDGFYVVFEVGDIKVPKSILELPGFIMKLDGIKQLANLYEYSCARKDDETVISKPKILSPNNTEMSTIINTRITFFIR</sequence>
<proteinExistence type="predicted"/>
<evidence type="ECO:0000313" key="1">
    <source>
        <dbReference type="EMBL" id="KAL0085130.1"/>
    </source>
</evidence>
<dbReference type="EMBL" id="JBCLYO010000011">
    <property type="protein sequence ID" value="KAL0085130.1"/>
    <property type="molecule type" value="Genomic_DNA"/>
</dbReference>